<accession>A0ABW6XA50</accession>
<evidence type="ECO:0000313" key="2">
    <source>
        <dbReference type="Proteomes" id="UP001602322"/>
    </source>
</evidence>
<evidence type="ECO:0000313" key="1">
    <source>
        <dbReference type="EMBL" id="MFF5897917.1"/>
    </source>
</evidence>
<dbReference type="RefSeq" id="WP_387903603.1">
    <property type="nucleotide sequence ID" value="NZ_JBIBEG010000004.1"/>
</dbReference>
<sequence>MGTDTRPVIDGLSSRAQSEITRLERTRTHLRPGDVADAVGLWKNYVRRSVRQLWRDDEQGDAHEYCCGSPLEARSLLDSVMRALSPRSARELRTLVSRSDAMWKVPIPPRDPDGRR</sequence>
<dbReference type="EMBL" id="JBIBEG010000004">
    <property type="protein sequence ID" value="MFF5897917.1"/>
    <property type="molecule type" value="Genomic_DNA"/>
</dbReference>
<comment type="caution">
    <text evidence="1">The sequence shown here is derived from an EMBL/GenBank/DDBJ whole genome shotgun (WGS) entry which is preliminary data.</text>
</comment>
<gene>
    <name evidence="1" type="ORF">ACFY8O_18545</name>
</gene>
<proteinExistence type="predicted"/>
<protein>
    <submittedName>
        <fullName evidence="1">Uncharacterized protein</fullName>
    </submittedName>
</protein>
<organism evidence="1 2">
    <name type="scientific">Streptomyces argenteolus</name>
    <dbReference type="NCBI Taxonomy" id="67274"/>
    <lineage>
        <taxon>Bacteria</taxon>
        <taxon>Bacillati</taxon>
        <taxon>Actinomycetota</taxon>
        <taxon>Actinomycetes</taxon>
        <taxon>Kitasatosporales</taxon>
        <taxon>Streptomycetaceae</taxon>
        <taxon>Streptomyces</taxon>
    </lineage>
</organism>
<reference evidence="1 2" key="1">
    <citation type="submission" date="2024-10" db="EMBL/GenBank/DDBJ databases">
        <title>The Natural Products Discovery Center: Release of the First 8490 Sequenced Strains for Exploring Actinobacteria Biosynthetic Diversity.</title>
        <authorList>
            <person name="Kalkreuter E."/>
            <person name="Kautsar S.A."/>
            <person name="Yang D."/>
            <person name="Bader C.D."/>
            <person name="Teijaro C.N."/>
            <person name="Fluegel L."/>
            <person name="Davis C.M."/>
            <person name="Simpson J.R."/>
            <person name="Lauterbach L."/>
            <person name="Steele A.D."/>
            <person name="Gui C."/>
            <person name="Meng S."/>
            <person name="Li G."/>
            <person name="Viehrig K."/>
            <person name="Ye F."/>
            <person name="Su P."/>
            <person name="Kiefer A.F."/>
            <person name="Nichols A."/>
            <person name="Cepeda A.J."/>
            <person name="Yan W."/>
            <person name="Fan B."/>
            <person name="Jiang Y."/>
            <person name="Adhikari A."/>
            <person name="Zheng C.-J."/>
            <person name="Schuster L."/>
            <person name="Cowan T.M."/>
            <person name="Smanski M.J."/>
            <person name="Chevrette M.G."/>
            <person name="De Carvalho L.P.S."/>
            <person name="Shen B."/>
        </authorList>
    </citation>
    <scope>NUCLEOTIDE SEQUENCE [LARGE SCALE GENOMIC DNA]</scope>
    <source>
        <strain evidence="1 2">NPDC012540</strain>
    </source>
</reference>
<keyword evidence="2" id="KW-1185">Reference proteome</keyword>
<name>A0ABW6XA50_9ACTN</name>
<dbReference type="Proteomes" id="UP001602322">
    <property type="component" value="Unassembled WGS sequence"/>
</dbReference>